<dbReference type="CDD" id="cd00146">
    <property type="entry name" value="PKD"/>
    <property type="match status" value="3"/>
</dbReference>
<dbReference type="Pfam" id="PF13585">
    <property type="entry name" value="CHU_C"/>
    <property type="match status" value="1"/>
</dbReference>
<dbReference type="SMART" id="SM00089">
    <property type="entry name" value="PKD"/>
    <property type="match status" value="3"/>
</dbReference>
<dbReference type="InterPro" id="IPR022409">
    <property type="entry name" value="PKD/Chitinase_dom"/>
</dbReference>
<evidence type="ECO:0000313" key="2">
    <source>
        <dbReference type="EMBL" id="ATL48694.1"/>
    </source>
</evidence>
<dbReference type="SUPFAM" id="SSF49899">
    <property type="entry name" value="Concanavalin A-like lectins/glucanases"/>
    <property type="match status" value="1"/>
</dbReference>
<dbReference type="InterPro" id="IPR013783">
    <property type="entry name" value="Ig-like_fold"/>
</dbReference>
<organism evidence="2 3">
    <name type="scientific">Chitinophaga caeni</name>
    <dbReference type="NCBI Taxonomy" id="2029983"/>
    <lineage>
        <taxon>Bacteria</taxon>
        <taxon>Pseudomonadati</taxon>
        <taxon>Bacteroidota</taxon>
        <taxon>Chitinophagia</taxon>
        <taxon>Chitinophagales</taxon>
        <taxon>Chitinophagaceae</taxon>
        <taxon>Chitinophaga</taxon>
    </lineage>
</organism>
<dbReference type="PANTHER" id="PTHR32401:SF48">
    <property type="entry name" value="LEGUME LECTIN DOMAIN-CONTAINING PROTEIN"/>
    <property type="match status" value="1"/>
</dbReference>
<reference evidence="2 3" key="1">
    <citation type="submission" date="2017-10" db="EMBL/GenBank/DDBJ databases">
        <title>Paenichitinophaga pekingensis gen. nov., sp. nov., isolated from activated sludge.</title>
        <authorList>
            <person name="Jin D."/>
            <person name="Kong X."/>
            <person name="Deng Y."/>
            <person name="Bai Z."/>
        </authorList>
    </citation>
    <scope>NUCLEOTIDE SEQUENCE [LARGE SCALE GENOMIC DNA]</scope>
    <source>
        <strain evidence="2 3">13</strain>
    </source>
</reference>
<dbReference type="KEGG" id="cbae:COR50_16845"/>
<dbReference type="InterPro" id="IPR035986">
    <property type="entry name" value="PKD_dom_sf"/>
</dbReference>
<dbReference type="GO" id="GO:0005975">
    <property type="term" value="P:carbohydrate metabolic process"/>
    <property type="evidence" value="ECO:0007669"/>
    <property type="project" value="UniProtKB-ARBA"/>
</dbReference>
<evidence type="ECO:0000259" key="1">
    <source>
        <dbReference type="PROSITE" id="PS50093"/>
    </source>
</evidence>
<dbReference type="EMBL" id="CP023777">
    <property type="protein sequence ID" value="ATL48694.1"/>
    <property type="molecule type" value="Genomic_DNA"/>
</dbReference>
<dbReference type="PROSITE" id="PS50093">
    <property type="entry name" value="PKD"/>
    <property type="match status" value="3"/>
</dbReference>
<feature type="domain" description="PKD" evidence="1">
    <location>
        <begin position="256"/>
        <end position="315"/>
    </location>
</feature>
<dbReference type="NCBIfam" id="TIGR04131">
    <property type="entry name" value="Bac_Flav_CTERM"/>
    <property type="match status" value="1"/>
</dbReference>
<dbReference type="Pfam" id="PF18483">
    <property type="entry name" value="Lectin_L-type_dom"/>
    <property type="match status" value="1"/>
</dbReference>
<feature type="domain" description="PKD" evidence="1">
    <location>
        <begin position="423"/>
        <end position="480"/>
    </location>
</feature>
<gene>
    <name evidence="2" type="ORF">COR50_16845</name>
</gene>
<dbReference type="Pfam" id="PF18911">
    <property type="entry name" value="PKD_4"/>
    <property type="match status" value="2"/>
</dbReference>
<proteinExistence type="predicted"/>
<name>A0A291QXV4_9BACT</name>
<keyword evidence="3" id="KW-1185">Reference proteome</keyword>
<dbReference type="OrthoDB" id="1490014at2"/>
<dbReference type="Gene3D" id="2.60.120.200">
    <property type="match status" value="1"/>
</dbReference>
<accession>A0A291QXV4</accession>
<sequence>MKRVAWFLALMIFPCFTAIGQVQLPYILNGGASQESCNCYTLTQDVNNTSGTIWNKNQVSLLNSFDYVFDVNLGCKDANGADGIGFILQTRGTNLGSTGQGIGFAGIKPSVGVIIDTFQNPDENDPASDHVAIQINGISDHADPLGNLAGPVNAVKDESNIEDCQWHLFRIQWDAGTHTMIVSVDKQERLRLTYDFLNNVFGGNPMVYWGFAGSTGGYSNLQQFCAALRPSFSVNDQQRFCEGLPIQFQNASSSFGSITRYWWDFGDGTTSTEAIPPPHVFPGAGNYNIKMVIEDNSGCVSDTNYTQVSISDYPVVAFTPNLLCTGQDFTIHDASTAQYGDVVAWEWDWGNGDYDYTENPVYPVQQPGTRQVKLTAFTQAGCATTETFPLKVSESADIVASVSDACYGDVSRFYGLSLNPQVPVSEWQWNLGDGQSIGTKDMQYVYPEPGNFQVQLSATTQDGCITRTQPQDVTIHSMQLKATGDTLVAMGQPLQLNAYANGDNIQFAWYPATGLNNPYTANPIAILQGDQTYSLRAESPFGCIETQSLHVKVYKGPTFYTPTAFTPNNDGQNDLFRAVSPGMQSLDYFRIWNRWGQLVFESRDLRAAWDGQFQGKKAVGGTYTWAVSGIDYQGKVHQQKGYVVLIR</sequence>
<dbReference type="InterPro" id="IPR056573">
    <property type="entry name" value="Lectin_L-type_dom"/>
</dbReference>
<dbReference type="InterPro" id="IPR000601">
    <property type="entry name" value="PKD_dom"/>
</dbReference>
<dbReference type="InterPro" id="IPR013320">
    <property type="entry name" value="ConA-like_dom_sf"/>
</dbReference>
<dbReference type="PANTHER" id="PTHR32401">
    <property type="entry name" value="CONCANAVALIN A-LIKE LECTIN FAMILY PROTEIN"/>
    <property type="match status" value="1"/>
</dbReference>
<dbReference type="GO" id="GO:0004553">
    <property type="term" value="F:hydrolase activity, hydrolyzing O-glycosyl compounds"/>
    <property type="evidence" value="ECO:0007669"/>
    <property type="project" value="UniProtKB-ARBA"/>
</dbReference>
<dbReference type="Gene3D" id="2.60.40.10">
    <property type="entry name" value="Immunoglobulins"/>
    <property type="match status" value="3"/>
</dbReference>
<dbReference type="Proteomes" id="UP000220133">
    <property type="component" value="Chromosome"/>
</dbReference>
<feature type="domain" description="PKD" evidence="1">
    <location>
        <begin position="340"/>
        <end position="399"/>
    </location>
</feature>
<dbReference type="InterPro" id="IPR050258">
    <property type="entry name" value="Leguminous_Lectin"/>
</dbReference>
<dbReference type="InterPro" id="IPR026341">
    <property type="entry name" value="T9SS_type_B"/>
</dbReference>
<dbReference type="RefSeq" id="WP_098195067.1">
    <property type="nucleotide sequence ID" value="NZ_CP023777.1"/>
</dbReference>
<dbReference type="CDD" id="cd01951">
    <property type="entry name" value="lectin_L-type"/>
    <property type="match status" value="1"/>
</dbReference>
<evidence type="ECO:0000313" key="3">
    <source>
        <dbReference type="Proteomes" id="UP000220133"/>
    </source>
</evidence>
<protein>
    <recommendedName>
        <fullName evidence="1">PKD domain-containing protein</fullName>
    </recommendedName>
</protein>
<dbReference type="SUPFAM" id="SSF49299">
    <property type="entry name" value="PKD domain"/>
    <property type="match status" value="2"/>
</dbReference>
<dbReference type="AlphaFoldDB" id="A0A291QXV4"/>